<evidence type="ECO:0000256" key="2">
    <source>
        <dbReference type="ARBA" id="ARBA00007613"/>
    </source>
</evidence>
<dbReference type="Pfam" id="PF02321">
    <property type="entry name" value="OEP"/>
    <property type="match status" value="2"/>
</dbReference>
<feature type="signal peptide" evidence="9">
    <location>
        <begin position="1"/>
        <end position="19"/>
    </location>
</feature>
<evidence type="ECO:0000256" key="8">
    <source>
        <dbReference type="SAM" id="Coils"/>
    </source>
</evidence>
<dbReference type="RefSeq" id="WP_200673307.1">
    <property type="nucleotide sequence ID" value="NZ_JAACYA010000001.1"/>
</dbReference>
<keyword evidence="5" id="KW-0812">Transmembrane</keyword>
<evidence type="ECO:0000256" key="7">
    <source>
        <dbReference type="ARBA" id="ARBA00023237"/>
    </source>
</evidence>
<dbReference type="InterPro" id="IPR051906">
    <property type="entry name" value="TolC-like"/>
</dbReference>
<organism evidence="10 11">
    <name type="scientific">Persephonella atlantica</name>
    <dbReference type="NCBI Taxonomy" id="2699429"/>
    <lineage>
        <taxon>Bacteria</taxon>
        <taxon>Pseudomonadati</taxon>
        <taxon>Aquificota</taxon>
        <taxon>Aquificia</taxon>
        <taxon>Aquificales</taxon>
        <taxon>Hydrogenothermaceae</taxon>
        <taxon>Persephonella</taxon>
    </lineage>
</organism>
<comment type="similarity">
    <text evidence="2">Belongs to the outer membrane factor (OMF) (TC 1.B.17) family.</text>
</comment>
<dbReference type="InterPro" id="IPR003423">
    <property type="entry name" value="OMP_efflux"/>
</dbReference>
<evidence type="ECO:0000256" key="4">
    <source>
        <dbReference type="ARBA" id="ARBA00022452"/>
    </source>
</evidence>
<keyword evidence="8" id="KW-0175">Coiled coil</keyword>
<dbReference type="SUPFAM" id="SSF56954">
    <property type="entry name" value="Outer membrane efflux proteins (OEP)"/>
    <property type="match status" value="1"/>
</dbReference>
<evidence type="ECO:0000256" key="1">
    <source>
        <dbReference type="ARBA" id="ARBA00004442"/>
    </source>
</evidence>
<evidence type="ECO:0000313" key="11">
    <source>
        <dbReference type="Proteomes" id="UP000772812"/>
    </source>
</evidence>
<feature type="coiled-coil region" evidence="8">
    <location>
        <begin position="379"/>
        <end position="409"/>
    </location>
</feature>
<dbReference type="Gene3D" id="1.20.1600.10">
    <property type="entry name" value="Outer membrane efflux proteins (OEP)"/>
    <property type="match status" value="1"/>
</dbReference>
<keyword evidence="9" id="KW-0732">Signal</keyword>
<evidence type="ECO:0000256" key="6">
    <source>
        <dbReference type="ARBA" id="ARBA00023136"/>
    </source>
</evidence>
<keyword evidence="7" id="KW-0998">Cell outer membrane</keyword>
<keyword evidence="3" id="KW-0813">Transport</keyword>
<protein>
    <submittedName>
        <fullName evidence="10">TolC family protein</fullName>
    </submittedName>
</protein>
<keyword evidence="6" id="KW-0472">Membrane</keyword>
<accession>A0ABS1GG60</accession>
<reference evidence="10 11" key="1">
    <citation type="journal article" date="2021" name="Syst. Appl. Microbiol.">
        <title>Persephonella atlantica sp. nov.: How to adapt to physico-chemical gradients in high temperature hydrothermal habitats.</title>
        <authorList>
            <person name="Francois D.X."/>
            <person name="Godfroy A."/>
            <person name="Mathien C."/>
            <person name="Aube J."/>
            <person name="Cathalot C."/>
            <person name="Lesongeur F."/>
            <person name="L'Haridon S."/>
            <person name="Philippon X."/>
            <person name="Roussel E.G."/>
        </authorList>
    </citation>
    <scope>NUCLEOTIDE SEQUENCE [LARGE SCALE GENOMIC DNA]</scope>
    <source>
        <strain evidence="10 11">MO1340</strain>
    </source>
</reference>
<dbReference type="PANTHER" id="PTHR30026:SF21">
    <property type="entry name" value="SLR1270 PROTEIN"/>
    <property type="match status" value="1"/>
</dbReference>
<gene>
    <name evidence="10" type="ORF">GWK41_02345</name>
</gene>
<dbReference type="PANTHER" id="PTHR30026">
    <property type="entry name" value="OUTER MEMBRANE PROTEIN TOLC"/>
    <property type="match status" value="1"/>
</dbReference>
<comment type="subcellular location">
    <subcellularLocation>
        <location evidence="1">Cell outer membrane</location>
    </subcellularLocation>
</comment>
<sequence length="464" mass="53504">MRKVLIVALFFLTAVSLNAKELTLKEAIDIALKNSYQLKAEKKKLKSKEFEYKASKGIRFPTVSLSEAFMRTNIPGWAMMSELNQHRLTMTSSSKYVDMTSFNGLLGAPLFSPPTYPEWNNWQTKIEFQVPIWAGGKIGTGIKMREKEYEASKFDLEKTKQKVIYDVTKAYYGALLAKEAIKIAQQAYRSVKKHYETAQTMYNNGLAIYADVLRAKVYLSKVKSKITEAQNQYLIAKKGLLLAMGKDDIDPSQIDVIGNLEFTPVKKDIKYWQEIALSERPDLIALRTRVENAKRYAKFKRGDMLPSIGAFGYYQMDDRYSPFGTDGTGFMVGIALNWKLFDGFQSFNNYRAAKENYRRYLHLKKGFEEYIKFSVYKAYKELQTAIDRLNTAKENLKYAEEVLRITEKRYRNQMASMIDLLDTQTMYDQIAFEKAKATYDAEISLLELKYQSGQLKENNGGDRQ</sequence>
<dbReference type="EMBL" id="JAACYA010000001">
    <property type="protein sequence ID" value="MBK3331907.1"/>
    <property type="molecule type" value="Genomic_DNA"/>
</dbReference>
<evidence type="ECO:0000256" key="9">
    <source>
        <dbReference type="SAM" id="SignalP"/>
    </source>
</evidence>
<keyword evidence="4" id="KW-1134">Transmembrane beta strand</keyword>
<comment type="caution">
    <text evidence="10">The sequence shown here is derived from an EMBL/GenBank/DDBJ whole genome shotgun (WGS) entry which is preliminary data.</text>
</comment>
<evidence type="ECO:0000256" key="5">
    <source>
        <dbReference type="ARBA" id="ARBA00022692"/>
    </source>
</evidence>
<proteinExistence type="inferred from homology"/>
<name>A0ABS1GG60_9AQUI</name>
<evidence type="ECO:0000256" key="3">
    <source>
        <dbReference type="ARBA" id="ARBA00022448"/>
    </source>
</evidence>
<keyword evidence="11" id="KW-1185">Reference proteome</keyword>
<feature type="chain" id="PRO_5046345485" evidence="9">
    <location>
        <begin position="20"/>
        <end position="464"/>
    </location>
</feature>
<evidence type="ECO:0000313" key="10">
    <source>
        <dbReference type="EMBL" id="MBK3331907.1"/>
    </source>
</evidence>
<dbReference type="Proteomes" id="UP000772812">
    <property type="component" value="Unassembled WGS sequence"/>
</dbReference>